<proteinExistence type="predicted"/>
<organism evidence="1">
    <name type="scientific">Arundo donax</name>
    <name type="common">Giant reed</name>
    <name type="synonym">Donax arundinaceus</name>
    <dbReference type="NCBI Taxonomy" id="35708"/>
    <lineage>
        <taxon>Eukaryota</taxon>
        <taxon>Viridiplantae</taxon>
        <taxon>Streptophyta</taxon>
        <taxon>Embryophyta</taxon>
        <taxon>Tracheophyta</taxon>
        <taxon>Spermatophyta</taxon>
        <taxon>Magnoliopsida</taxon>
        <taxon>Liliopsida</taxon>
        <taxon>Poales</taxon>
        <taxon>Poaceae</taxon>
        <taxon>PACMAD clade</taxon>
        <taxon>Arundinoideae</taxon>
        <taxon>Arundineae</taxon>
        <taxon>Arundo</taxon>
    </lineage>
</organism>
<protein>
    <submittedName>
        <fullName evidence="1">Uncharacterized protein</fullName>
    </submittedName>
</protein>
<dbReference type="AlphaFoldDB" id="A0A0A9CZ08"/>
<accession>A0A0A9CZ08</accession>
<sequence length="58" mass="6839">MRPAVEQLNISSCIHFMCHSNRYLYYLLASIQLQLSDVVNNLCCFRILLAFNSIWQFP</sequence>
<reference evidence="1" key="2">
    <citation type="journal article" date="2015" name="Data Brief">
        <title>Shoot transcriptome of the giant reed, Arundo donax.</title>
        <authorList>
            <person name="Barrero R.A."/>
            <person name="Guerrero F.D."/>
            <person name="Moolhuijzen P."/>
            <person name="Goolsby J.A."/>
            <person name="Tidwell J."/>
            <person name="Bellgard S.E."/>
            <person name="Bellgard M.I."/>
        </authorList>
    </citation>
    <scope>NUCLEOTIDE SEQUENCE</scope>
    <source>
        <tissue evidence="1">Shoot tissue taken approximately 20 cm above the soil surface</tissue>
    </source>
</reference>
<evidence type="ECO:0000313" key="1">
    <source>
        <dbReference type="EMBL" id="JAD80851.1"/>
    </source>
</evidence>
<name>A0A0A9CZ08_ARUDO</name>
<dbReference type="EMBL" id="GBRH01217044">
    <property type="protein sequence ID" value="JAD80851.1"/>
    <property type="molecule type" value="Transcribed_RNA"/>
</dbReference>
<reference evidence="1" key="1">
    <citation type="submission" date="2014-09" db="EMBL/GenBank/DDBJ databases">
        <authorList>
            <person name="Magalhaes I.L.F."/>
            <person name="Oliveira U."/>
            <person name="Santos F.R."/>
            <person name="Vidigal T.H.D.A."/>
            <person name="Brescovit A.D."/>
            <person name="Santos A.J."/>
        </authorList>
    </citation>
    <scope>NUCLEOTIDE SEQUENCE</scope>
    <source>
        <tissue evidence="1">Shoot tissue taken approximately 20 cm above the soil surface</tissue>
    </source>
</reference>